<reference evidence="1 2" key="1">
    <citation type="submission" date="2018-02" db="EMBL/GenBank/DDBJ databases">
        <title>Genome sequence of the basidiomycete white-rot fungus Phlebia centrifuga.</title>
        <authorList>
            <person name="Granchi Z."/>
            <person name="Peng M."/>
            <person name="de Vries R.P."/>
            <person name="Hilden K."/>
            <person name="Makela M.R."/>
            <person name="Grigoriev I."/>
            <person name="Riley R."/>
        </authorList>
    </citation>
    <scope>NUCLEOTIDE SEQUENCE [LARGE SCALE GENOMIC DNA]</scope>
    <source>
        <strain evidence="1 2">FBCC195</strain>
    </source>
</reference>
<keyword evidence="2" id="KW-1185">Reference proteome</keyword>
<gene>
    <name evidence="1" type="ORF">PHLCEN_2v4073</name>
</gene>
<comment type="caution">
    <text evidence="1">The sequence shown here is derived from an EMBL/GenBank/DDBJ whole genome shotgun (WGS) entry which is preliminary data.</text>
</comment>
<dbReference type="AlphaFoldDB" id="A0A2R6Q5D9"/>
<evidence type="ECO:0000313" key="2">
    <source>
        <dbReference type="Proteomes" id="UP000186601"/>
    </source>
</evidence>
<accession>A0A2R6Q5D9</accession>
<dbReference type="EMBL" id="MLYV02000400">
    <property type="protein sequence ID" value="PSS02207.1"/>
    <property type="molecule type" value="Genomic_DNA"/>
</dbReference>
<dbReference type="Proteomes" id="UP000186601">
    <property type="component" value="Unassembled WGS sequence"/>
</dbReference>
<proteinExistence type="predicted"/>
<protein>
    <submittedName>
        <fullName evidence="1">Uncharacterized protein</fullName>
    </submittedName>
</protein>
<name>A0A2R6Q5D9_9APHY</name>
<sequence>MIALFNGKTVNTTILSGMWAAAKGNCQGMWSGIGFSRLKSLESSGSSISIAVVKLDT</sequence>
<evidence type="ECO:0000313" key="1">
    <source>
        <dbReference type="EMBL" id="PSS02207.1"/>
    </source>
</evidence>
<organism evidence="1 2">
    <name type="scientific">Hermanssonia centrifuga</name>
    <dbReference type="NCBI Taxonomy" id="98765"/>
    <lineage>
        <taxon>Eukaryota</taxon>
        <taxon>Fungi</taxon>
        <taxon>Dikarya</taxon>
        <taxon>Basidiomycota</taxon>
        <taxon>Agaricomycotina</taxon>
        <taxon>Agaricomycetes</taxon>
        <taxon>Polyporales</taxon>
        <taxon>Meruliaceae</taxon>
        <taxon>Hermanssonia</taxon>
    </lineage>
</organism>